<dbReference type="InterPro" id="IPR013328">
    <property type="entry name" value="6PGD_dom2"/>
</dbReference>
<dbReference type="GO" id="GO:0051287">
    <property type="term" value="F:NAD binding"/>
    <property type="evidence" value="ECO:0007669"/>
    <property type="project" value="InterPro"/>
</dbReference>
<dbReference type="InterPro" id="IPR029154">
    <property type="entry name" value="HIBADH-like_NADP-bd"/>
</dbReference>
<dbReference type="AlphaFoldDB" id="A0A4V1RIR9"/>
<accession>A0A4V1RIR9</accession>
<reference evidence="6 7" key="2">
    <citation type="submission" date="2019-02" db="EMBL/GenBank/DDBJ databases">
        <title>'Lichenibacterium ramalinii' gen. nov. sp. nov., 'Lichenibacterium minor' gen. nov. sp. nov.</title>
        <authorList>
            <person name="Pankratov T."/>
        </authorList>
    </citation>
    <scope>NUCLEOTIDE SEQUENCE [LARGE SCALE GENOMIC DNA]</scope>
    <source>
        <strain evidence="6 7">RmlP001</strain>
    </source>
</reference>
<keyword evidence="1" id="KW-0560">Oxidoreductase</keyword>
<gene>
    <name evidence="6" type="ORF">D3272_09820</name>
</gene>
<name>A0A4V1RIR9_9HYPH</name>
<sequence>MHQSHVVERVTLPQGPTMANDIIGWIGAGKMGGPMSKRLVDAGHRVIVLEPDADNRQLAERSGATLASDLADLARQATVVFSMIPNDRVLGSIVEGDGGLAGLMAPGAVLVEMSTVSPAASKRAAAALAAHDIAYLRAPVSGSTALAANGTLSVMASGPRDAYDRVEPLLATMAAKRFYLGEAEQARYLKLVVNSLVGATSSLLAEALALGLKGDLSLSDMLDVIGQSAVASPLLGYKKDMVVKGDYAPAFTVEQMIKDFDLIMDTARADHVPMSLAALVRQRYEQAFVDGNGQRDFFVLCETDATRPVAQAAE</sequence>
<reference evidence="6 7" key="1">
    <citation type="submission" date="2018-09" db="EMBL/GenBank/DDBJ databases">
        <authorList>
            <person name="Grouzdev D.S."/>
            <person name="Krutkina M.S."/>
        </authorList>
    </citation>
    <scope>NUCLEOTIDE SEQUENCE [LARGE SCALE GENOMIC DNA]</scope>
    <source>
        <strain evidence="6 7">RmlP001</strain>
    </source>
</reference>
<evidence type="ECO:0000313" key="7">
    <source>
        <dbReference type="Proteomes" id="UP000289411"/>
    </source>
</evidence>
<evidence type="ECO:0000259" key="5">
    <source>
        <dbReference type="Pfam" id="PF14833"/>
    </source>
</evidence>
<keyword evidence="7" id="KW-1185">Reference proteome</keyword>
<evidence type="ECO:0000313" key="6">
    <source>
        <dbReference type="EMBL" id="RYB05242.1"/>
    </source>
</evidence>
<dbReference type="InterPro" id="IPR051265">
    <property type="entry name" value="HIBADH-related_NP60_sf"/>
</dbReference>
<dbReference type="Pfam" id="PF14833">
    <property type="entry name" value="NAD_binding_11"/>
    <property type="match status" value="1"/>
</dbReference>
<dbReference type="EMBL" id="QYBC01000007">
    <property type="protein sequence ID" value="RYB05242.1"/>
    <property type="molecule type" value="Genomic_DNA"/>
</dbReference>
<dbReference type="SUPFAM" id="SSF48179">
    <property type="entry name" value="6-phosphogluconate dehydrogenase C-terminal domain-like"/>
    <property type="match status" value="1"/>
</dbReference>
<feature type="active site" evidence="3">
    <location>
        <position position="190"/>
    </location>
</feature>
<proteinExistence type="predicted"/>
<dbReference type="PANTHER" id="PTHR43580:SF2">
    <property type="entry name" value="CYTOKINE-LIKE NUCLEAR FACTOR N-PAC"/>
    <property type="match status" value="1"/>
</dbReference>
<evidence type="ECO:0000256" key="1">
    <source>
        <dbReference type="ARBA" id="ARBA00023002"/>
    </source>
</evidence>
<dbReference type="SUPFAM" id="SSF51735">
    <property type="entry name" value="NAD(P)-binding Rossmann-fold domains"/>
    <property type="match status" value="1"/>
</dbReference>
<evidence type="ECO:0000256" key="3">
    <source>
        <dbReference type="PIRSR" id="PIRSR000103-1"/>
    </source>
</evidence>
<dbReference type="InterPro" id="IPR008927">
    <property type="entry name" value="6-PGluconate_DH-like_C_sf"/>
</dbReference>
<dbReference type="PIRSF" id="PIRSF000103">
    <property type="entry name" value="HIBADH"/>
    <property type="match status" value="1"/>
</dbReference>
<feature type="domain" description="6-phosphogluconate dehydrogenase NADP-binding" evidence="4">
    <location>
        <begin position="23"/>
        <end position="181"/>
    </location>
</feature>
<organism evidence="6 7">
    <name type="scientific">Lichenibacterium ramalinae</name>
    <dbReference type="NCBI Taxonomy" id="2316527"/>
    <lineage>
        <taxon>Bacteria</taxon>
        <taxon>Pseudomonadati</taxon>
        <taxon>Pseudomonadota</taxon>
        <taxon>Alphaproteobacteria</taxon>
        <taxon>Hyphomicrobiales</taxon>
        <taxon>Lichenihabitantaceae</taxon>
        <taxon>Lichenibacterium</taxon>
    </lineage>
</organism>
<protein>
    <submittedName>
        <fullName evidence="6">NAD(P)-dependent oxidoreductase</fullName>
    </submittedName>
</protein>
<dbReference type="Gene3D" id="1.10.1040.10">
    <property type="entry name" value="N-(1-d-carboxylethyl)-l-norvaline Dehydrogenase, domain 2"/>
    <property type="match status" value="1"/>
</dbReference>
<evidence type="ECO:0000256" key="2">
    <source>
        <dbReference type="ARBA" id="ARBA00023027"/>
    </source>
</evidence>
<keyword evidence="2" id="KW-0520">NAD</keyword>
<dbReference type="Pfam" id="PF03446">
    <property type="entry name" value="NAD_binding_2"/>
    <property type="match status" value="1"/>
</dbReference>
<dbReference type="Proteomes" id="UP000289411">
    <property type="component" value="Unassembled WGS sequence"/>
</dbReference>
<feature type="domain" description="3-hydroxyisobutyrate dehydrogenase-like NAD-binding" evidence="5">
    <location>
        <begin position="187"/>
        <end position="297"/>
    </location>
</feature>
<dbReference type="InterPro" id="IPR036291">
    <property type="entry name" value="NAD(P)-bd_dom_sf"/>
</dbReference>
<dbReference type="Gene3D" id="3.40.50.720">
    <property type="entry name" value="NAD(P)-binding Rossmann-like Domain"/>
    <property type="match status" value="1"/>
</dbReference>
<dbReference type="InterPro" id="IPR006115">
    <property type="entry name" value="6PGDH_NADP-bd"/>
</dbReference>
<dbReference type="GO" id="GO:0050661">
    <property type="term" value="F:NADP binding"/>
    <property type="evidence" value="ECO:0007669"/>
    <property type="project" value="InterPro"/>
</dbReference>
<dbReference type="InterPro" id="IPR015815">
    <property type="entry name" value="HIBADH-related"/>
</dbReference>
<comment type="caution">
    <text evidence="6">The sequence shown here is derived from an EMBL/GenBank/DDBJ whole genome shotgun (WGS) entry which is preliminary data.</text>
</comment>
<evidence type="ECO:0000259" key="4">
    <source>
        <dbReference type="Pfam" id="PF03446"/>
    </source>
</evidence>
<dbReference type="PANTHER" id="PTHR43580">
    <property type="entry name" value="OXIDOREDUCTASE GLYR1-RELATED"/>
    <property type="match status" value="1"/>
</dbReference>
<dbReference type="OrthoDB" id="9812907at2"/>
<dbReference type="GO" id="GO:0016491">
    <property type="term" value="F:oxidoreductase activity"/>
    <property type="evidence" value="ECO:0007669"/>
    <property type="project" value="UniProtKB-KW"/>
</dbReference>